<organism evidence="2 3">
    <name type="scientific">Reticulomyxa filosa</name>
    <dbReference type="NCBI Taxonomy" id="46433"/>
    <lineage>
        <taxon>Eukaryota</taxon>
        <taxon>Sar</taxon>
        <taxon>Rhizaria</taxon>
        <taxon>Retaria</taxon>
        <taxon>Foraminifera</taxon>
        <taxon>Monothalamids</taxon>
        <taxon>Reticulomyxidae</taxon>
        <taxon>Reticulomyxa</taxon>
    </lineage>
</organism>
<feature type="compositionally biased region" description="Basic and acidic residues" evidence="1">
    <location>
        <begin position="484"/>
        <end position="498"/>
    </location>
</feature>
<protein>
    <submittedName>
        <fullName evidence="2">Uncharacterized protein</fullName>
    </submittedName>
</protein>
<sequence length="587" mass="68564">MLFLMYNIAWVRAIQQSIYPETEESTPTTPLSPGYEDFCHSRTTNRLQWSLLLDGLNVCCVLFWKRNEIRESCDASIQAFRQKLVQLENTNQWSEILVKQSLSDIFENSTNSVGKLFIEFRKLFLEPFVKLGLRLFFIQTKKRKKENKRNGDNVELFEEDSVESVITLCTQDLKSFLKFANQLLTQKLCPHSFQSKESARKKQKRTNEMEESENTVETEAQKLEHRHKQMVVRLIKQYVHKFVFCEEIYDILFPLYQQAHKKDDKELEKLMNRYENCKTKDYDIAISLQVDEDECPPLPSFQQYTRTWREQKQMNNASQFSTCPSIVNESEVNSPVRYSESTPIHDHQGRLKASDDIDSTLPNHLTIVINGGDTSVTADDYHSSVSDGKTSFCSPLLSVDENNSLKNKHFSCFDKIERPPVLPVLQPCFDQFLSLLRDVSQCRNPLEKIAILVKLKEVLVQCIDEYRQSKQPLPDQLNDTNFHPPKDNESKEMSDSDHNGNGYDNEAIDYNGTKTIDPFLVETITESIDKNGLYISIIKDNWNEKAKQIITPMSNRKELLMYVNLYYLVHVKKKMTKKFVRFLYEFK</sequence>
<feature type="compositionally biased region" description="Basic and acidic residues" evidence="1">
    <location>
        <begin position="197"/>
        <end position="208"/>
    </location>
</feature>
<dbReference type="Proteomes" id="UP000023152">
    <property type="component" value="Unassembled WGS sequence"/>
</dbReference>
<comment type="caution">
    <text evidence="2">The sequence shown here is derived from an EMBL/GenBank/DDBJ whole genome shotgun (WGS) entry which is preliminary data.</text>
</comment>
<reference evidence="2 3" key="1">
    <citation type="journal article" date="2013" name="Curr. Biol.">
        <title>The Genome of the Foraminiferan Reticulomyxa filosa.</title>
        <authorList>
            <person name="Glockner G."/>
            <person name="Hulsmann N."/>
            <person name="Schleicher M."/>
            <person name="Noegel A.A."/>
            <person name="Eichinger L."/>
            <person name="Gallinger C."/>
            <person name="Pawlowski J."/>
            <person name="Sierra R."/>
            <person name="Euteneuer U."/>
            <person name="Pillet L."/>
            <person name="Moustafa A."/>
            <person name="Platzer M."/>
            <person name="Groth M."/>
            <person name="Szafranski K."/>
            <person name="Schliwa M."/>
        </authorList>
    </citation>
    <scope>NUCLEOTIDE SEQUENCE [LARGE SCALE GENOMIC DNA]</scope>
</reference>
<evidence type="ECO:0000256" key="1">
    <source>
        <dbReference type="SAM" id="MobiDB-lite"/>
    </source>
</evidence>
<name>X6NEX3_RETFI</name>
<accession>X6NEX3</accession>
<evidence type="ECO:0000313" key="2">
    <source>
        <dbReference type="EMBL" id="ETO24443.1"/>
    </source>
</evidence>
<keyword evidence="3" id="KW-1185">Reference proteome</keyword>
<gene>
    <name evidence="2" type="ORF">RFI_12714</name>
</gene>
<feature type="region of interest" description="Disordered" evidence="1">
    <location>
        <begin position="471"/>
        <end position="506"/>
    </location>
</feature>
<evidence type="ECO:0000313" key="3">
    <source>
        <dbReference type="Proteomes" id="UP000023152"/>
    </source>
</evidence>
<dbReference type="EMBL" id="ASPP01009221">
    <property type="protein sequence ID" value="ETO24443.1"/>
    <property type="molecule type" value="Genomic_DNA"/>
</dbReference>
<dbReference type="AlphaFoldDB" id="X6NEX3"/>
<feature type="region of interest" description="Disordered" evidence="1">
    <location>
        <begin position="196"/>
        <end position="220"/>
    </location>
</feature>
<proteinExistence type="predicted"/>